<accession>A0A1I1XTF1</accession>
<gene>
    <name evidence="1" type="ORF">SAMN02799615_00353</name>
</gene>
<evidence type="ECO:0000313" key="1">
    <source>
        <dbReference type="EMBL" id="SFE09918.1"/>
    </source>
</evidence>
<dbReference type="Proteomes" id="UP000199477">
    <property type="component" value="Unassembled WGS sequence"/>
</dbReference>
<proteinExistence type="predicted"/>
<dbReference type="EMBL" id="FONH01000001">
    <property type="protein sequence ID" value="SFE09918.1"/>
    <property type="molecule type" value="Genomic_DNA"/>
</dbReference>
<protein>
    <submittedName>
        <fullName evidence="1">Uncharacterized protein</fullName>
    </submittedName>
</protein>
<dbReference type="AlphaFoldDB" id="A0A1I1XTF1"/>
<keyword evidence="2" id="KW-1185">Reference proteome</keyword>
<organism evidence="1 2">
    <name type="scientific">Dyella marensis</name>
    <dbReference type="NCBI Taxonomy" id="500610"/>
    <lineage>
        <taxon>Bacteria</taxon>
        <taxon>Pseudomonadati</taxon>
        <taxon>Pseudomonadota</taxon>
        <taxon>Gammaproteobacteria</taxon>
        <taxon>Lysobacterales</taxon>
        <taxon>Rhodanobacteraceae</taxon>
        <taxon>Dyella</taxon>
    </lineage>
</organism>
<name>A0A1I1XTF1_9GAMM</name>
<sequence length="200" mass="23146">MELLGFDRRFTLLAQECHLTRATLLSGFDQLLKANLYEEKDGLFYSAFFNISIGMERLLKLAMVTHHMLINDYRTPKISELKNEYGHKIEALYNKATGLIPHYSRPGVSKNAPELSQEDASIIDFFSEYAIGSRYFNLNEVCEAKMKKSPINQWFELAQEIYRRHTPSGLRERANLNIFYQMDKAGIHNGFTRHKDEGAT</sequence>
<reference evidence="2" key="1">
    <citation type="submission" date="2016-10" db="EMBL/GenBank/DDBJ databases">
        <authorList>
            <person name="Varghese N."/>
            <person name="Submissions S."/>
        </authorList>
    </citation>
    <scope>NUCLEOTIDE SEQUENCE [LARGE SCALE GENOMIC DNA]</scope>
    <source>
        <strain evidence="2">UNC178MFTsu3.1</strain>
    </source>
</reference>
<dbReference type="RefSeq" id="WP_197022845.1">
    <property type="nucleotide sequence ID" value="NZ_FONH01000001.1"/>
</dbReference>
<evidence type="ECO:0000313" key="2">
    <source>
        <dbReference type="Proteomes" id="UP000199477"/>
    </source>
</evidence>